<dbReference type="GO" id="GO:0006313">
    <property type="term" value="P:DNA transposition"/>
    <property type="evidence" value="ECO:0007669"/>
    <property type="project" value="InterPro"/>
</dbReference>
<organism evidence="2 3">
    <name type="scientific">Humisphaera borealis</name>
    <dbReference type="NCBI Taxonomy" id="2807512"/>
    <lineage>
        <taxon>Bacteria</taxon>
        <taxon>Pseudomonadati</taxon>
        <taxon>Planctomycetota</taxon>
        <taxon>Phycisphaerae</taxon>
        <taxon>Tepidisphaerales</taxon>
        <taxon>Tepidisphaeraceae</taxon>
        <taxon>Humisphaera</taxon>
    </lineage>
</organism>
<evidence type="ECO:0000313" key="2">
    <source>
        <dbReference type="EMBL" id="QOV90545.1"/>
    </source>
</evidence>
<dbReference type="Proteomes" id="UP000593765">
    <property type="component" value="Chromosome"/>
</dbReference>
<evidence type="ECO:0000259" key="1">
    <source>
        <dbReference type="SMART" id="SM01321"/>
    </source>
</evidence>
<gene>
    <name evidence="2" type="ORF">IPV69_04030</name>
</gene>
<accession>A0A7M2WYK3</accession>
<feature type="domain" description="Transposase IS200-like" evidence="1">
    <location>
        <begin position="17"/>
        <end position="152"/>
    </location>
</feature>
<dbReference type="InterPro" id="IPR036515">
    <property type="entry name" value="Transposase_17_sf"/>
</dbReference>
<dbReference type="NCBIfam" id="NF047646">
    <property type="entry name" value="REP_Tyr_transpos"/>
    <property type="match status" value="1"/>
</dbReference>
<proteinExistence type="predicted"/>
<dbReference type="Gene3D" id="3.30.70.1290">
    <property type="entry name" value="Transposase IS200-like"/>
    <property type="match status" value="1"/>
</dbReference>
<dbReference type="GO" id="GO:0004803">
    <property type="term" value="F:transposase activity"/>
    <property type="evidence" value="ECO:0007669"/>
    <property type="project" value="InterPro"/>
</dbReference>
<dbReference type="InterPro" id="IPR002686">
    <property type="entry name" value="Transposase_17"/>
</dbReference>
<dbReference type="InterPro" id="IPR052715">
    <property type="entry name" value="RAYT_transposase"/>
</dbReference>
<protein>
    <submittedName>
        <fullName evidence="2">Transposase</fullName>
    </submittedName>
</protein>
<dbReference type="GO" id="GO:0043565">
    <property type="term" value="F:sequence-specific DNA binding"/>
    <property type="evidence" value="ECO:0007669"/>
    <property type="project" value="TreeGrafter"/>
</dbReference>
<sequence>MDQPDKRATKTRKAFNTPGHAHELTFSCNQRLPILNSDRCRQWFVESLDRARQKLDFELWAYVVMPEHVHVLLLPRREVYEMAAILTAIKLPVARQAVGWLRESNSNWLEKLKVCRPNGRIEYRFWQQGGGYDRNIFKLDAIWSAVRYIHDNPVRRGLVRNSIDWPWSSARAYEGADDIVLPIVDRPPFI</sequence>
<dbReference type="SUPFAM" id="SSF143422">
    <property type="entry name" value="Transposase IS200-like"/>
    <property type="match status" value="1"/>
</dbReference>
<dbReference type="SMART" id="SM01321">
    <property type="entry name" value="Y1_Tnp"/>
    <property type="match status" value="1"/>
</dbReference>
<dbReference type="EMBL" id="CP063458">
    <property type="protein sequence ID" value="QOV90545.1"/>
    <property type="molecule type" value="Genomic_DNA"/>
</dbReference>
<dbReference type="KEGG" id="hbs:IPV69_04030"/>
<name>A0A7M2WYK3_9BACT</name>
<keyword evidence="3" id="KW-1185">Reference proteome</keyword>
<reference evidence="2 3" key="1">
    <citation type="submission" date="2020-10" db="EMBL/GenBank/DDBJ databases">
        <title>Wide distribution of Phycisphaera-like planctomycetes from WD2101 soil group in peatlands and genome analysis of the first cultivated representative.</title>
        <authorList>
            <person name="Dedysh S.N."/>
            <person name="Beletsky A.V."/>
            <person name="Ivanova A."/>
            <person name="Kulichevskaya I.S."/>
            <person name="Suzina N.E."/>
            <person name="Philippov D.A."/>
            <person name="Rakitin A.L."/>
            <person name="Mardanov A.V."/>
            <person name="Ravin N.V."/>
        </authorList>
    </citation>
    <scope>NUCLEOTIDE SEQUENCE [LARGE SCALE GENOMIC DNA]</scope>
    <source>
        <strain evidence="2 3">M1803</strain>
    </source>
</reference>
<dbReference type="PANTHER" id="PTHR36966">
    <property type="entry name" value="REP-ASSOCIATED TYROSINE TRANSPOSASE"/>
    <property type="match status" value="1"/>
</dbReference>
<evidence type="ECO:0000313" key="3">
    <source>
        <dbReference type="Proteomes" id="UP000593765"/>
    </source>
</evidence>
<dbReference type="AlphaFoldDB" id="A0A7M2WYK3"/>
<dbReference type="PANTHER" id="PTHR36966:SF1">
    <property type="entry name" value="REP-ASSOCIATED TYROSINE TRANSPOSASE"/>
    <property type="match status" value="1"/>
</dbReference>